<dbReference type="EMBL" id="LS483499">
    <property type="protein sequence ID" value="SQK72949.1"/>
    <property type="molecule type" value="Genomic_DNA"/>
</dbReference>
<dbReference type="AlphaFoldDB" id="A0A2X5NHP2"/>
<evidence type="ECO:0000256" key="1">
    <source>
        <dbReference type="SAM" id="Phobius"/>
    </source>
</evidence>
<feature type="transmembrane region" description="Helical" evidence="1">
    <location>
        <begin position="102"/>
        <end position="120"/>
    </location>
</feature>
<sequence>MASAIIADDSTVIFTIDIIQKILNSGLPMNTHSDKITLTAFYLGSFVIYYVITLMITLFPDFLALRTSGLLVPVICLLEFAVIYPLYRFYCQRRDDIPFGQLLLVPTLLFTAALLILMVAETQYLVPEVWLSEQANQPRNSQLILLITAVCLAPVFEEILFRGFLLQAFLLWAPESRLACTLLTSLLFAAMHTQYIHWQSIVALTLFSLLLCWARIKSKGLALPVFLHTLNNLIALVPALYLSAA</sequence>
<keyword evidence="3" id="KW-0378">Hydrolase</keyword>
<dbReference type="Pfam" id="PF02517">
    <property type="entry name" value="Rce1-like"/>
    <property type="match status" value="1"/>
</dbReference>
<gene>
    <name evidence="3" type="ORF">NCTC11468_01002</name>
</gene>
<organism evidence="3 4">
    <name type="scientific">Tatumella ptyseos</name>
    <dbReference type="NCBI Taxonomy" id="82987"/>
    <lineage>
        <taxon>Bacteria</taxon>
        <taxon>Pseudomonadati</taxon>
        <taxon>Pseudomonadota</taxon>
        <taxon>Gammaproteobacteria</taxon>
        <taxon>Enterobacterales</taxon>
        <taxon>Erwiniaceae</taxon>
        <taxon>Tatumella</taxon>
    </lineage>
</organism>
<dbReference type="GO" id="GO:0006508">
    <property type="term" value="P:proteolysis"/>
    <property type="evidence" value="ECO:0007669"/>
    <property type="project" value="UniProtKB-KW"/>
</dbReference>
<evidence type="ECO:0000259" key="2">
    <source>
        <dbReference type="Pfam" id="PF02517"/>
    </source>
</evidence>
<feature type="transmembrane region" description="Helical" evidence="1">
    <location>
        <begin position="221"/>
        <end position="242"/>
    </location>
</feature>
<dbReference type="InterPro" id="IPR003675">
    <property type="entry name" value="Rce1/LyrA-like_dom"/>
</dbReference>
<feature type="domain" description="CAAX prenyl protease 2/Lysostaphin resistance protein A-like" evidence="2">
    <location>
        <begin position="141"/>
        <end position="234"/>
    </location>
</feature>
<dbReference type="PANTHER" id="PTHR36435">
    <property type="entry name" value="SLR1288 PROTEIN"/>
    <property type="match status" value="1"/>
</dbReference>
<proteinExistence type="predicted"/>
<name>A0A2X5NHP2_9GAMM</name>
<feature type="transmembrane region" description="Helical" evidence="1">
    <location>
        <begin position="70"/>
        <end position="90"/>
    </location>
</feature>
<evidence type="ECO:0000313" key="3">
    <source>
        <dbReference type="EMBL" id="SQK72949.1"/>
    </source>
</evidence>
<evidence type="ECO:0000313" key="4">
    <source>
        <dbReference type="Proteomes" id="UP000248758"/>
    </source>
</evidence>
<keyword evidence="3" id="KW-0645">Protease</keyword>
<dbReference type="GO" id="GO:0004175">
    <property type="term" value="F:endopeptidase activity"/>
    <property type="evidence" value="ECO:0007669"/>
    <property type="project" value="UniProtKB-ARBA"/>
</dbReference>
<dbReference type="PANTHER" id="PTHR36435:SF1">
    <property type="entry name" value="CAAX AMINO TERMINAL PROTEASE FAMILY PROTEIN"/>
    <property type="match status" value="1"/>
</dbReference>
<feature type="transmembrane region" description="Helical" evidence="1">
    <location>
        <begin position="36"/>
        <end position="58"/>
    </location>
</feature>
<keyword evidence="1" id="KW-1133">Transmembrane helix</keyword>
<dbReference type="InterPro" id="IPR052710">
    <property type="entry name" value="CAAX_protease"/>
</dbReference>
<dbReference type="GO" id="GO:0080120">
    <property type="term" value="P:CAAX-box protein maturation"/>
    <property type="evidence" value="ECO:0007669"/>
    <property type="project" value="UniProtKB-ARBA"/>
</dbReference>
<accession>A0A2X5NHP2</accession>
<keyword evidence="1" id="KW-0812">Transmembrane</keyword>
<dbReference type="Proteomes" id="UP000248758">
    <property type="component" value="Chromosome 1"/>
</dbReference>
<protein>
    <submittedName>
        <fullName evidence="3">CAAX amino terminal protease self- immunity</fullName>
    </submittedName>
</protein>
<keyword evidence="1" id="KW-0472">Membrane</keyword>
<dbReference type="KEGG" id="tpty:NCTC11468_01002"/>
<feature type="transmembrane region" description="Helical" evidence="1">
    <location>
        <begin position="196"/>
        <end position="214"/>
    </location>
</feature>
<reference evidence="3 4" key="1">
    <citation type="submission" date="2018-06" db="EMBL/GenBank/DDBJ databases">
        <authorList>
            <consortium name="Pathogen Informatics"/>
            <person name="Doyle S."/>
        </authorList>
    </citation>
    <scope>NUCLEOTIDE SEQUENCE [LARGE SCALE GENOMIC DNA]</scope>
    <source>
        <strain evidence="3 4">NCTC11468</strain>
    </source>
</reference>